<feature type="domain" description="Tyr recombinase" evidence="5">
    <location>
        <begin position="213"/>
        <end position="390"/>
    </location>
</feature>
<name>A0A5Q0P2J6_9GAMM</name>
<keyword evidence="4" id="KW-0233">DNA recombination</keyword>
<dbReference type="PROSITE" id="PS51898">
    <property type="entry name" value="TYR_RECOMBINASE"/>
    <property type="match status" value="1"/>
</dbReference>
<gene>
    <name evidence="7" type="ORF">GFH30_04975</name>
    <name evidence="6" type="ORF">GHJ48_13430</name>
</gene>
<evidence type="ECO:0000256" key="2">
    <source>
        <dbReference type="ARBA" id="ARBA00022908"/>
    </source>
</evidence>
<keyword evidence="8" id="KW-1185">Reference proteome</keyword>
<dbReference type="InterPro" id="IPR025166">
    <property type="entry name" value="Integrase_DNA_bind_dom"/>
</dbReference>
<dbReference type="PANTHER" id="PTHR30629">
    <property type="entry name" value="PROPHAGE INTEGRASE"/>
    <property type="match status" value="1"/>
</dbReference>
<dbReference type="GO" id="GO:0006310">
    <property type="term" value="P:DNA recombination"/>
    <property type="evidence" value="ECO:0007669"/>
    <property type="project" value="UniProtKB-KW"/>
</dbReference>
<dbReference type="Gene3D" id="3.30.160.390">
    <property type="entry name" value="Integrase, DNA-binding domain"/>
    <property type="match status" value="1"/>
</dbReference>
<dbReference type="PANTHER" id="PTHR30629:SF2">
    <property type="entry name" value="PROPHAGE INTEGRASE INTS-RELATED"/>
    <property type="match status" value="1"/>
</dbReference>
<dbReference type="InterPro" id="IPR010998">
    <property type="entry name" value="Integrase_recombinase_N"/>
</dbReference>
<dbReference type="CDD" id="cd00801">
    <property type="entry name" value="INT_P4_C"/>
    <property type="match status" value="1"/>
</dbReference>
<dbReference type="EMBL" id="CP045650">
    <property type="protein sequence ID" value="QGA10783.1"/>
    <property type="molecule type" value="Genomic_DNA"/>
</dbReference>
<evidence type="ECO:0000256" key="1">
    <source>
        <dbReference type="ARBA" id="ARBA00008857"/>
    </source>
</evidence>
<dbReference type="InterPro" id="IPR050808">
    <property type="entry name" value="Phage_Integrase"/>
</dbReference>
<keyword evidence="3" id="KW-0238">DNA-binding</keyword>
<sequence length="429" mass="50535">MNKNEINLMNRNSITAVTKRNDTLLMSLESEPKDYRLLVQDKLYLYVQKTGKKYWQIRYKKADGKWSWYGLGVFPTINMKQAIQLANEFTRQCEEGNFSFGKNTQSNKYKLRTLMDSWLNVSKGKWGKKYNKSVVNAVKKHVYPVFGERDFRSITSQEWSTFFLGLIENHLMSVREKLYGYVNSAYRWATIQYNLQANPLPAINEFLPKYKRREHEHIDISELDQFLKDIRAYPVQDVSIGLELVLLLFPRHGEMRQAKWEQFNLEKKYWIKPKEIMKNGKVHKVYLSHQAVTLLKRLKAIQEPSIYLFPKRGNVNDHMSEGRFTTALEKMGYKDRMTVHGVRYLASTTLNNAFSGKWQVIEATLSHKKGGVKGVYDKADHFDESAEMMQWWADYINNPNIKRKSKTKIRKAYGIYKTPRVYKKPSLSI</sequence>
<dbReference type="InterPro" id="IPR013762">
    <property type="entry name" value="Integrase-like_cat_sf"/>
</dbReference>
<dbReference type="Proteomes" id="UP000480556">
    <property type="component" value="Unassembled WGS sequence"/>
</dbReference>
<evidence type="ECO:0000313" key="6">
    <source>
        <dbReference type="EMBL" id="MQW93377.1"/>
    </source>
</evidence>
<dbReference type="InterPro" id="IPR038488">
    <property type="entry name" value="Integrase_DNA-bd_sf"/>
</dbReference>
<dbReference type="GO" id="GO:0003677">
    <property type="term" value="F:DNA binding"/>
    <property type="evidence" value="ECO:0007669"/>
    <property type="project" value="UniProtKB-KW"/>
</dbReference>
<dbReference type="InterPro" id="IPR002104">
    <property type="entry name" value="Integrase_catalytic"/>
</dbReference>
<evidence type="ECO:0000313" key="9">
    <source>
        <dbReference type="Proteomes" id="UP000480556"/>
    </source>
</evidence>
<dbReference type="EMBL" id="WITK01000034">
    <property type="protein sequence ID" value="MQW93377.1"/>
    <property type="molecule type" value="Genomic_DNA"/>
</dbReference>
<dbReference type="GO" id="GO:0015074">
    <property type="term" value="P:DNA integration"/>
    <property type="evidence" value="ECO:0007669"/>
    <property type="project" value="UniProtKB-KW"/>
</dbReference>
<dbReference type="Pfam" id="PF00589">
    <property type="entry name" value="Phage_integrase"/>
    <property type="match status" value="1"/>
</dbReference>
<dbReference type="InterPro" id="IPR011010">
    <property type="entry name" value="DNA_brk_join_enz"/>
</dbReference>
<evidence type="ECO:0000256" key="4">
    <source>
        <dbReference type="ARBA" id="ARBA00023172"/>
    </source>
</evidence>
<dbReference type="AlphaFoldDB" id="A0A5Q0P2J6"/>
<proteinExistence type="inferred from homology"/>
<dbReference type="Gene3D" id="1.10.150.130">
    <property type="match status" value="1"/>
</dbReference>
<comment type="similarity">
    <text evidence="1">Belongs to the 'phage' integrase family.</text>
</comment>
<evidence type="ECO:0000313" key="8">
    <source>
        <dbReference type="Proteomes" id="UP000327478"/>
    </source>
</evidence>
<reference evidence="8 9" key="1">
    <citation type="submission" date="2019-10" db="EMBL/GenBank/DDBJ databases">
        <authorList>
            <person name="Dong K."/>
        </authorList>
    </citation>
    <scope>NUCLEOTIDE SEQUENCE [LARGE SCALE GENOMIC DNA]</scope>
    <source>
        <strain evidence="8">dk386</strain>
        <strain evidence="7">Dk386</strain>
        <strain evidence="6">Dk771</strain>
        <strain evidence="9">dk771</strain>
    </source>
</reference>
<dbReference type="Gene3D" id="1.10.443.10">
    <property type="entry name" value="Intergrase catalytic core"/>
    <property type="match status" value="1"/>
</dbReference>
<dbReference type="Pfam" id="PF13356">
    <property type="entry name" value="Arm-DNA-bind_3"/>
    <property type="match status" value="1"/>
</dbReference>
<accession>A0A5Q0P2J6</accession>
<evidence type="ECO:0000313" key="7">
    <source>
        <dbReference type="EMBL" id="QGA10783.1"/>
    </source>
</evidence>
<dbReference type="SUPFAM" id="SSF56349">
    <property type="entry name" value="DNA breaking-rejoining enzymes"/>
    <property type="match status" value="1"/>
</dbReference>
<evidence type="ECO:0000259" key="5">
    <source>
        <dbReference type="PROSITE" id="PS51898"/>
    </source>
</evidence>
<keyword evidence="2" id="KW-0229">DNA integration</keyword>
<evidence type="ECO:0000256" key="3">
    <source>
        <dbReference type="ARBA" id="ARBA00023125"/>
    </source>
</evidence>
<organism evidence="6 9">
    <name type="scientific">Acinetobacter wanghuae</name>
    <dbReference type="NCBI Taxonomy" id="2662362"/>
    <lineage>
        <taxon>Bacteria</taxon>
        <taxon>Pseudomonadati</taxon>
        <taxon>Pseudomonadota</taxon>
        <taxon>Gammaproteobacteria</taxon>
        <taxon>Moraxellales</taxon>
        <taxon>Moraxellaceae</taxon>
        <taxon>Acinetobacter</taxon>
    </lineage>
</organism>
<protein>
    <submittedName>
        <fullName evidence="6">Tyrosine-type recombinase/integrase</fullName>
    </submittedName>
</protein>
<dbReference type="Proteomes" id="UP000327478">
    <property type="component" value="Chromosome"/>
</dbReference>